<dbReference type="Proteomes" id="UP000052020">
    <property type="component" value="Unassembled WGS sequence"/>
</dbReference>
<dbReference type="NCBIfam" id="TIGR03936">
    <property type="entry name" value="sam_1_link_chp"/>
    <property type="match status" value="1"/>
</dbReference>
<feature type="domain" description="DUF2344" evidence="1">
    <location>
        <begin position="23"/>
        <end position="209"/>
    </location>
</feature>
<name>A0A0S7XJH4_9BACT</name>
<sequence>MRHQMRCGPAKPAAVRPAARSPRVACRFSREEQLKFISHLDIIRTIERAIRRAAVPVAYTQGHNPRAKLSFASALGIGVTSEAELMVIELDHILPPDEVKQRVNEQVPAGLEVIEAWAVPAYRGRYRLGDIDTAEYEMEVAGPIPEFVEDSAGQLIASPTYVITRETDKTSKQVDLRSLVSRVEVVEHGPDHAVVRATARTGSQGGARPDEILQALGIDLDRCQVSVHRTALRASGGVRAAARTAKGQ</sequence>
<dbReference type="EMBL" id="LIZY01000111">
    <property type="protein sequence ID" value="KPJ62566.1"/>
    <property type="molecule type" value="Genomic_DNA"/>
</dbReference>
<protein>
    <recommendedName>
        <fullName evidence="1">DUF2344 domain-containing protein</fullName>
    </recommendedName>
</protein>
<dbReference type="AlphaFoldDB" id="A0A0S7XJH4"/>
<organism evidence="2 3">
    <name type="scientific">candidate division KD3-62 bacterium DG_56</name>
    <dbReference type="NCBI Taxonomy" id="1704032"/>
    <lineage>
        <taxon>Bacteria</taxon>
        <taxon>candidate division KD3-62</taxon>
    </lineage>
</organism>
<reference evidence="2 3" key="1">
    <citation type="journal article" date="2015" name="Microbiome">
        <title>Genomic resolution of linkages in carbon, nitrogen, and sulfur cycling among widespread estuary sediment bacteria.</title>
        <authorList>
            <person name="Baker B.J."/>
            <person name="Lazar C.S."/>
            <person name="Teske A.P."/>
            <person name="Dick G.J."/>
        </authorList>
    </citation>
    <scope>NUCLEOTIDE SEQUENCE [LARGE SCALE GENOMIC DNA]</scope>
    <source>
        <strain evidence="2">DG_56</strain>
    </source>
</reference>
<proteinExistence type="predicted"/>
<comment type="caution">
    <text evidence="2">The sequence shown here is derived from an EMBL/GenBank/DDBJ whole genome shotgun (WGS) entry which is preliminary data.</text>
</comment>
<evidence type="ECO:0000259" key="1">
    <source>
        <dbReference type="Pfam" id="PF10105"/>
    </source>
</evidence>
<accession>A0A0S7XJH4</accession>
<gene>
    <name evidence="2" type="ORF">AMK68_04780</name>
</gene>
<evidence type="ECO:0000313" key="3">
    <source>
        <dbReference type="Proteomes" id="UP000052020"/>
    </source>
</evidence>
<dbReference type="Pfam" id="PF10105">
    <property type="entry name" value="DUF2344"/>
    <property type="match status" value="1"/>
</dbReference>
<evidence type="ECO:0000313" key="2">
    <source>
        <dbReference type="EMBL" id="KPJ62566.1"/>
    </source>
</evidence>
<dbReference type="InterPro" id="IPR018768">
    <property type="entry name" value="DUF2344"/>
</dbReference>